<dbReference type="PANTHER" id="PTHR12654:SF0">
    <property type="entry name" value="NON-LYSOSOMAL GLUCOSYLCERAMIDASE"/>
    <property type="match status" value="1"/>
</dbReference>
<dbReference type="PANTHER" id="PTHR12654">
    <property type="entry name" value="BILE ACID BETA-GLUCOSIDASE-RELATED"/>
    <property type="match status" value="1"/>
</dbReference>
<dbReference type="AlphaFoldDB" id="A0A812M2L2"/>
<dbReference type="GO" id="GO:0005975">
    <property type="term" value="P:carbohydrate metabolic process"/>
    <property type="evidence" value="ECO:0007669"/>
    <property type="project" value="InterPro"/>
</dbReference>
<dbReference type="OrthoDB" id="730489at2759"/>
<evidence type="ECO:0000256" key="1">
    <source>
        <dbReference type="SAM" id="SignalP"/>
    </source>
</evidence>
<proteinExistence type="predicted"/>
<evidence type="ECO:0000313" key="3">
    <source>
        <dbReference type="EMBL" id="CAE7254118.1"/>
    </source>
</evidence>
<gene>
    <name evidence="3" type="ORF">SNAT2548_LOCUS12827</name>
</gene>
<dbReference type="SUPFAM" id="SSF48208">
    <property type="entry name" value="Six-hairpin glycosidases"/>
    <property type="match status" value="1"/>
</dbReference>
<name>A0A812M2L2_9DINO</name>
<dbReference type="Proteomes" id="UP000604046">
    <property type="component" value="Unassembled WGS sequence"/>
</dbReference>
<accession>A0A812M2L2</accession>
<dbReference type="InterPro" id="IPR012341">
    <property type="entry name" value="6hp_glycosidase-like_sf"/>
</dbReference>
<sequence>MWPLWNIFRPHCSVASMALVLVLLGTCCHPATAATGSSGIVEAASAVNTARISNSHWDITVALNDPAYGGITYLLELRYFQPAFQEWTVNLAFAFKHLGTQGASNARLSTTSISLGDDHTWLPATGGAVNSSNATSLVISKIRLGDVAEEEWLLTLGGAGGHTSGLQWDVQRTYLKEVRNLTASRYQTFSTAAQYTTTGEHGAAQQAQVPSTVDPSFVWNTTGLGFNVQLGNVVPNGDAGFWTYSYTPLPESNILMSPSSVVWNSSFTASSSSTSLAFQWPWYPGTGAGDTSIAIGLIANPALQPHRAGGERESVSWTLVLADTAVAEGRSPVHLNTNDEAYDRLARSLGTTFNMWTGNFLSNSPSSCTCIFELGLFPQMASVFAPPMVSPADPRSQGNSTRPLLHQALRHMLSVFANTAVWPDGYVYPIWQQYRYLSGSYVTDKHQHDQVLHFLLGYYHYAVLTGDKDFIIQVWPTLMKVMDYVLYTMQLSTGLATTPGVSGNANTNNADNWFDVIDFGGKDAIINGLAVQALKGYADLARWLGHPALSERFRRLHQQSVAAFNHAFWNEEESLFSDWVDEEGKKHDFFYMYTQSLAIEPLGNITTKAQRQAMLRAFDRNYRRIYAQTNTSSNELWCTPTNFVSTGPLYSFKNGTLQNQKVFGNYENGACFMLFGAMELAARGYGGDGAGSLKRFRAILDKYNSTRLWGQHYNWLKPTGRAFVGADVLTNTVMSLRGFIHGAFGFLPTLLDGVQVVAEAAPRELEGASHDFYHLGSLKRVTIVNGKAECSLQLTVLSIDGYLRPAEEIPKLDSGAANMSHEEAVNWQRVAEDLQWERFQKDDAGFSSPDEVVLIADDRVAGYKPLVDAAARILICSSSEAGCFQDCILARVALQEYTGRIWPTHTRRARQLLKWAQEARSTASKMSILDEACRPDEYRGQLSSEELTSFAARLVSRFCRESHLGEVSALRPRDIPWWLARVEGPAAKAPERTVRQLQQVRKNVISGFESAARRFAAQVTQRLIRGSRRDAESALQELADYRLSQQAMSQEERARWSSVLCTREVGPGGEILSVEVLRWAWARLKELHSQPAAFSHARPQLDLVLSINAADEDLIPFRILLAADADKLEHICLAVDMVLFFGRLHFLRQRMWDACPSETAAWARKDLAYLDSGLCEVSAFSARAFETLETRDRSLTPPALSLARALQGLARPLLEGEARIDL</sequence>
<dbReference type="Gene3D" id="1.50.10.10">
    <property type="match status" value="1"/>
</dbReference>
<evidence type="ECO:0000313" key="4">
    <source>
        <dbReference type="Proteomes" id="UP000604046"/>
    </source>
</evidence>
<dbReference type="Pfam" id="PF04685">
    <property type="entry name" value="DUF608"/>
    <property type="match status" value="1"/>
</dbReference>
<dbReference type="InterPro" id="IPR052566">
    <property type="entry name" value="Non-lysos_glucosylceramidase"/>
</dbReference>
<dbReference type="GO" id="GO:0008422">
    <property type="term" value="F:beta-glucosidase activity"/>
    <property type="evidence" value="ECO:0007669"/>
    <property type="project" value="TreeGrafter"/>
</dbReference>
<feature type="domain" description="Glycosyl-hydrolase family 116 catalytic region" evidence="2">
    <location>
        <begin position="448"/>
        <end position="570"/>
    </location>
</feature>
<dbReference type="InterPro" id="IPR006775">
    <property type="entry name" value="GH116_catalytic"/>
</dbReference>
<feature type="signal peptide" evidence="1">
    <location>
        <begin position="1"/>
        <end position="33"/>
    </location>
</feature>
<keyword evidence="4" id="KW-1185">Reference proteome</keyword>
<dbReference type="EMBL" id="CAJNDS010001280">
    <property type="protein sequence ID" value="CAE7254118.1"/>
    <property type="molecule type" value="Genomic_DNA"/>
</dbReference>
<reference evidence="3" key="1">
    <citation type="submission" date="2021-02" db="EMBL/GenBank/DDBJ databases">
        <authorList>
            <person name="Dougan E. K."/>
            <person name="Rhodes N."/>
            <person name="Thang M."/>
            <person name="Chan C."/>
        </authorList>
    </citation>
    <scope>NUCLEOTIDE SEQUENCE</scope>
</reference>
<dbReference type="InterPro" id="IPR008928">
    <property type="entry name" value="6-hairpin_glycosidase_sf"/>
</dbReference>
<protein>
    <recommendedName>
        <fullName evidence="2">Glycosyl-hydrolase family 116 catalytic region domain-containing protein</fullName>
    </recommendedName>
</protein>
<keyword evidence="1" id="KW-0732">Signal</keyword>
<organism evidence="3 4">
    <name type="scientific">Symbiodinium natans</name>
    <dbReference type="NCBI Taxonomy" id="878477"/>
    <lineage>
        <taxon>Eukaryota</taxon>
        <taxon>Sar</taxon>
        <taxon>Alveolata</taxon>
        <taxon>Dinophyceae</taxon>
        <taxon>Suessiales</taxon>
        <taxon>Symbiodiniaceae</taxon>
        <taxon>Symbiodinium</taxon>
    </lineage>
</organism>
<comment type="caution">
    <text evidence="3">The sequence shown here is derived from an EMBL/GenBank/DDBJ whole genome shotgun (WGS) entry which is preliminary data.</text>
</comment>
<feature type="chain" id="PRO_5032583316" description="Glycosyl-hydrolase family 116 catalytic region domain-containing protein" evidence="1">
    <location>
        <begin position="34"/>
        <end position="1222"/>
    </location>
</feature>
<evidence type="ECO:0000259" key="2">
    <source>
        <dbReference type="Pfam" id="PF04685"/>
    </source>
</evidence>